<dbReference type="InterPro" id="IPR016024">
    <property type="entry name" value="ARM-type_fold"/>
</dbReference>
<gene>
    <name evidence="1" type="ORF">SAMN02745206_03213</name>
</gene>
<dbReference type="Proteomes" id="UP000184076">
    <property type="component" value="Unassembled WGS sequence"/>
</dbReference>
<name>A0A1M5GV12_9BACT</name>
<evidence type="ECO:0008006" key="3">
    <source>
        <dbReference type="Google" id="ProtNLM"/>
    </source>
</evidence>
<proteinExistence type="predicted"/>
<sequence length="232" mass="25897">MMETTGGIRRRKKEAAQKLLDPRFAERLEEWTREDARKVINPLISFLCSTDETLRGHAATAAGVVIATLAGKDKESARVLIRRFLWSLNDESGGIGWGVPEALGEALARSPVLAEEYGRLLVSFIKEDENYLEHEPLQEGALWAVARFAEVRPDLAAHGLPDVRRRLESPNPRLRALSLWMLASCGGEDDLPAVESLQGDTAPVRLYRNEEFQETTVGALAREAARSIRRRL</sequence>
<dbReference type="RefSeq" id="WP_084076571.1">
    <property type="nucleotide sequence ID" value="NZ_FQVB01000040.1"/>
</dbReference>
<dbReference type="EMBL" id="FQVB01000040">
    <property type="protein sequence ID" value="SHG07596.1"/>
    <property type="molecule type" value="Genomic_DNA"/>
</dbReference>
<keyword evidence="2" id="KW-1185">Reference proteome</keyword>
<dbReference type="NCBIfam" id="NF045662">
    <property type="entry name" value="DVU0298_fam"/>
    <property type="match status" value="1"/>
</dbReference>
<dbReference type="InterPro" id="IPR054701">
    <property type="entry name" value="DVU0298-like"/>
</dbReference>
<accession>A0A1M5GV12</accession>
<dbReference type="OrthoDB" id="5430983at2"/>
<dbReference type="InterPro" id="IPR011989">
    <property type="entry name" value="ARM-like"/>
</dbReference>
<dbReference type="AlphaFoldDB" id="A0A1M5GV12"/>
<evidence type="ECO:0000313" key="1">
    <source>
        <dbReference type="EMBL" id="SHG07596.1"/>
    </source>
</evidence>
<dbReference type="STRING" id="1121391.SAMN02745206_03213"/>
<dbReference type="SUPFAM" id="SSF48371">
    <property type="entry name" value="ARM repeat"/>
    <property type="match status" value="1"/>
</dbReference>
<dbReference type="Gene3D" id="1.25.10.10">
    <property type="entry name" value="Leucine-rich Repeat Variant"/>
    <property type="match status" value="1"/>
</dbReference>
<reference evidence="2" key="1">
    <citation type="submission" date="2016-11" db="EMBL/GenBank/DDBJ databases">
        <authorList>
            <person name="Varghese N."/>
            <person name="Submissions S."/>
        </authorList>
    </citation>
    <scope>NUCLEOTIDE SEQUENCE [LARGE SCALE GENOMIC DNA]</scope>
    <source>
        <strain evidence="2">DSM 9756</strain>
    </source>
</reference>
<organism evidence="1 2">
    <name type="scientific">Desulfacinum infernum DSM 9756</name>
    <dbReference type="NCBI Taxonomy" id="1121391"/>
    <lineage>
        <taxon>Bacteria</taxon>
        <taxon>Pseudomonadati</taxon>
        <taxon>Thermodesulfobacteriota</taxon>
        <taxon>Syntrophobacteria</taxon>
        <taxon>Syntrophobacterales</taxon>
        <taxon>Syntrophobacteraceae</taxon>
        <taxon>Desulfacinum</taxon>
    </lineage>
</organism>
<evidence type="ECO:0000313" key="2">
    <source>
        <dbReference type="Proteomes" id="UP000184076"/>
    </source>
</evidence>
<protein>
    <recommendedName>
        <fullName evidence="3">HEAT-like repeat-containing protein</fullName>
    </recommendedName>
</protein>